<dbReference type="Pfam" id="PF00072">
    <property type="entry name" value="Response_reg"/>
    <property type="match status" value="2"/>
</dbReference>
<dbReference type="FunFam" id="2.60.40.10:FF:000791">
    <property type="entry name" value="Two-component system sensor histidine kinase/response regulator"/>
    <property type="match status" value="1"/>
</dbReference>
<dbReference type="InterPro" id="IPR036890">
    <property type="entry name" value="HATPase_C_sf"/>
</dbReference>
<comment type="catalytic activity">
    <reaction evidence="1">
        <text>ATP + protein L-histidine = ADP + protein N-phospho-L-histidine.</text>
        <dbReference type="EC" id="2.7.13.3"/>
    </reaction>
</comment>
<feature type="domain" description="Response regulatory" evidence="14">
    <location>
        <begin position="1296"/>
        <end position="1411"/>
    </location>
</feature>
<name>A0A7K1Y244_9SPHI</name>
<dbReference type="InterPro" id="IPR011006">
    <property type="entry name" value="CheY-like_superfamily"/>
</dbReference>
<dbReference type="InterPro" id="IPR004358">
    <property type="entry name" value="Sig_transdc_His_kin-like_C"/>
</dbReference>
<dbReference type="SUPFAM" id="SSF55874">
    <property type="entry name" value="ATPase domain of HSP90 chaperone/DNA topoisomerase II/histidine kinase"/>
    <property type="match status" value="1"/>
</dbReference>
<dbReference type="Pfam" id="PF07494">
    <property type="entry name" value="Reg_prop"/>
    <property type="match status" value="7"/>
</dbReference>
<accession>A0A7K1Y244</accession>
<dbReference type="SUPFAM" id="SSF47384">
    <property type="entry name" value="Homodimeric domain of signal transducing histidine kinase"/>
    <property type="match status" value="1"/>
</dbReference>
<evidence type="ECO:0000259" key="14">
    <source>
        <dbReference type="PROSITE" id="PS50110"/>
    </source>
</evidence>
<evidence type="ECO:0000313" key="16">
    <source>
        <dbReference type="Proteomes" id="UP000451233"/>
    </source>
</evidence>
<organism evidence="15 16">
    <name type="scientific">Hufsiella ginkgonis</name>
    <dbReference type="NCBI Taxonomy" id="2695274"/>
    <lineage>
        <taxon>Bacteria</taxon>
        <taxon>Pseudomonadati</taxon>
        <taxon>Bacteroidota</taxon>
        <taxon>Sphingobacteriia</taxon>
        <taxon>Sphingobacteriales</taxon>
        <taxon>Sphingobacteriaceae</taxon>
        <taxon>Hufsiella</taxon>
    </lineage>
</organism>
<evidence type="ECO:0000256" key="2">
    <source>
        <dbReference type="ARBA" id="ARBA00012438"/>
    </source>
</evidence>
<keyword evidence="8" id="KW-0902">Two-component regulatory system</keyword>
<feature type="domain" description="Histidine kinase" evidence="13">
    <location>
        <begin position="913"/>
        <end position="1134"/>
    </location>
</feature>
<dbReference type="InterPro" id="IPR036097">
    <property type="entry name" value="HisK_dim/P_sf"/>
</dbReference>
<reference evidence="15 16" key="1">
    <citation type="submission" date="2019-11" db="EMBL/GenBank/DDBJ databases">
        <title>Pedobacter sp. HMF7056 Genome sequencing and assembly.</title>
        <authorList>
            <person name="Kang H."/>
            <person name="Kim H."/>
            <person name="Joh K."/>
        </authorList>
    </citation>
    <scope>NUCLEOTIDE SEQUENCE [LARGE SCALE GENOMIC DNA]</scope>
    <source>
        <strain evidence="15 16">HMF7056</strain>
    </source>
</reference>
<dbReference type="Pfam" id="PF00512">
    <property type="entry name" value="HisKA"/>
    <property type="match status" value="1"/>
</dbReference>
<keyword evidence="12" id="KW-0175">Coiled coil</keyword>
<comment type="subunit">
    <text evidence="9">At low DSF concentrations, interacts with RpfF.</text>
</comment>
<dbReference type="Pfam" id="PF07495">
    <property type="entry name" value="Y_Y_Y"/>
    <property type="match status" value="1"/>
</dbReference>
<dbReference type="FunFam" id="3.30.565.10:FF:000010">
    <property type="entry name" value="Sensor histidine kinase RcsC"/>
    <property type="match status" value="1"/>
</dbReference>
<keyword evidence="5" id="KW-0547">Nucleotide-binding</keyword>
<evidence type="ECO:0000256" key="9">
    <source>
        <dbReference type="ARBA" id="ARBA00064003"/>
    </source>
</evidence>
<dbReference type="Proteomes" id="UP000451233">
    <property type="component" value="Unassembled WGS sequence"/>
</dbReference>
<dbReference type="Gene3D" id="2.130.10.10">
    <property type="entry name" value="YVTN repeat-like/Quinoprotein amine dehydrogenase"/>
    <property type="match status" value="3"/>
</dbReference>
<proteinExistence type="predicted"/>
<dbReference type="PROSITE" id="PS50109">
    <property type="entry name" value="HIS_KIN"/>
    <property type="match status" value="1"/>
</dbReference>
<evidence type="ECO:0000256" key="8">
    <source>
        <dbReference type="ARBA" id="ARBA00023012"/>
    </source>
</evidence>
<feature type="domain" description="Response regulatory" evidence="14">
    <location>
        <begin position="1154"/>
        <end position="1267"/>
    </location>
</feature>
<sequence>MPIKARGCLLFLYFVLFFLVQASYAQQSIKFKHLSTRNGLSQSNVTSIVKDRQGFMWFATRDGLNRYDGYQFVVYQYDQADKNSLSSSYINKLYVDRLGNLWVGTAIGLDRFDRAKNSFVHYPGSRSMYVKAIFRDSKGNLWVGAKDGLYLLDERSKKFRAFFNKPDVSSSISNNDVNVIEEVNPEQLWIGTAHGLNVLTTGTDHFKRYLHDNENVNSPAGDAVKGIVKDREGNVWLAQDGAGLSRIDHETGLFTHYRHKAGDPASPGTDNLIAMEMGPGNKLWIGTEAGGLMIYDYRNDALQSYRNDVFDNTTISHNNVRCIYHDPAGITWLGTNSGGVSYVTTNEDKFALYRTIAYRSNSLTSNSIKAFAEDDRRRIWVGTEDGIDILDPKTGAFTHLKASEGNNNSISSNNIYSLARIGRDSMAVGSFDGGLDIVEVASGRISHYRKTAADSSSLSDNRINRIYTDRRGNSWIATWSGGLNRFDRGGKRFVRYDIRSAGRQASPANLFTLADDPEGNLWIGTDQGLFSLNTVNNKVTQYVHQPQDPRSLGNDLVNCLLVTKDGRLWIGTGGGGLNLLDPKTGRFTAVTTRQGLPNNFIHAMVRDEKGVIWLSTNNGLASYDPAAKKINTFGVNDGLQGSEFRRDAAMIASDGTLYFGGVNGFNSFRNNRIIYNKVPPPVVFTMFSISNKPIIPGAKGSPLQNDISVTNDIVLNYKQASFSVEFAALNFIAPEGNRYAYQLAGQDTAWIYSGAQRKATYTNLAPGEYVFKVKASNNDGVWNGRPAALKITIVPPFWMTWWFRTLAVLALAGLAFGLNRYSINKVKRQNEELERIVEERTAEVMQQAIKLQAMNGELQSQAEEVQAQSEELQSQAEHLQGLNEELRVQTAQEASARHEAELANQAKSVFLATMSHEIRTPMNGVLGMAALLCDTELAADQREYAETIRSSGENLLSVINDILDFSKIESGKMELDPHDFDLRESVEDVMDLFAGRAAQQGIDLIYQIDPALAPQLVGDSQRLRQILINLLGNAMKFTSRGEVFLGATLLSRKDDQLEIAFAISDTGIGIPPEAIPRLFRAFSQVDSSTTRKYGGSGLGLAITQRLVELMGGTISVSSKPGQGTTFRFTIVCHASPDIKRKYINFSLEGNEHKRVLIVDDNFTNLRILYLQLEQWNLKSVQASSGGEALRILAGPGGFDLVVTDMQMPEMDGVQLTTLIKERYPALPVILLSSMGDETRKNYPHLFSAILTKPAKQQHLGRVIQTALKQHAAQTPGSAEQRLSQFNESFAATHPLSIVIAEDNEINQRVIVRVLSKLGYEPVLAGNGVELLELLAAKTFDAILMDVHMPEMDGFEATRIIRKGAGKQPVVIAMTANAMKEDRDDCLNCGMDYYLSKPIRIEELQLILEKAAAKKTGAAPLGV</sequence>
<dbReference type="InterPro" id="IPR001789">
    <property type="entry name" value="Sig_transdc_resp-reg_receiver"/>
</dbReference>
<evidence type="ECO:0000313" key="15">
    <source>
        <dbReference type="EMBL" id="MXV17334.1"/>
    </source>
</evidence>
<dbReference type="InterPro" id="IPR011123">
    <property type="entry name" value="Y_Y_Y"/>
</dbReference>
<gene>
    <name evidence="15" type="ORF">GS398_18700</name>
</gene>
<dbReference type="GO" id="GO:0005524">
    <property type="term" value="F:ATP binding"/>
    <property type="evidence" value="ECO:0007669"/>
    <property type="project" value="UniProtKB-KW"/>
</dbReference>
<dbReference type="EC" id="2.7.13.3" evidence="2"/>
<dbReference type="PROSITE" id="PS50110">
    <property type="entry name" value="RESPONSE_REGULATORY"/>
    <property type="match status" value="2"/>
</dbReference>
<evidence type="ECO:0000256" key="6">
    <source>
        <dbReference type="ARBA" id="ARBA00022777"/>
    </source>
</evidence>
<dbReference type="PRINTS" id="PR00344">
    <property type="entry name" value="BCTRLSENSOR"/>
</dbReference>
<keyword evidence="6" id="KW-0418">Kinase</keyword>
<dbReference type="GO" id="GO:0000155">
    <property type="term" value="F:phosphorelay sensor kinase activity"/>
    <property type="evidence" value="ECO:0007669"/>
    <property type="project" value="InterPro"/>
</dbReference>
<dbReference type="SMART" id="SM00388">
    <property type="entry name" value="HisKA"/>
    <property type="match status" value="1"/>
</dbReference>
<dbReference type="Gene3D" id="3.40.50.2300">
    <property type="match status" value="2"/>
</dbReference>
<dbReference type="Gene3D" id="1.10.287.130">
    <property type="match status" value="1"/>
</dbReference>
<evidence type="ECO:0000256" key="12">
    <source>
        <dbReference type="SAM" id="Coils"/>
    </source>
</evidence>
<evidence type="ECO:0000256" key="4">
    <source>
        <dbReference type="ARBA" id="ARBA00022679"/>
    </source>
</evidence>
<dbReference type="InterPro" id="IPR003594">
    <property type="entry name" value="HATPase_dom"/>
</dbReference>
<dbReference type="SMART" id="SM00448">
    <property type="entry name" value="REC"/>
    <property type="match status" value="2"/>
</dbReference>
<dbReference type="SUPFAM" id="SSF63829">
    <property type="entry name" value="Calcium-dependent phosphotriesterase"/>
    <property type="match status" value="3"/>
</dbReference>
<keyword evidence="3 11" id="KW-0597">Phosphoprotein</keyword>
<evidence type="ECO:0000256" key="5">
    <source>
        <dbReference type="ARBA" id="ARBA00022741"/>
    </source>
</evidence>
<dbReference type="RefSeq" id="WP_160908320.1">
    <property type="nucleotide sequence ID" value="NZ_WVHS01000004.1"/>
</dbReference>
<evidence type="ECO:0000256" key="10">
    <source>
        <dbReference type="ARBA" id="ARBA00068150"/>
    </source>
</evidence>
<evidence type="ECO:0000256" key="11">
    <source>
        <dbReference type="PROSITE-ProRule" id="PRU00169"/>
    </source>
</evidence>
<dbReference type="SUPFAM" id="SSF52172">
    <property type="entry name" value="CheY-like"/>
    <property type="match status" value="2"/>
</dbReference>
<dbReference type="SMART" id="SM00387">
    <property type="entry name" value="HATPase_c"/>
    <property type="match status" value="1"/>
</dbReference>
<dbReference type="PANTHER" id="PTHR45339">
    <property type="entry name" value="HYBRID SIGNAL TRANSDUCTION HISTIDINE KINASE J"/>
    <property type="match status" value="1"/>
</dbReference>
<evidence type="ECO:0000256" key="1">
    <source>
        <dbReference type="ARBA" id="ARBA00000085"/>
    </source>
</evidence>
<dbReference type="InterPro" id="IPR015943">
    <property type="entry name" value="WD40/YVTN_repeat-like_dom_sf"/>
</dbReference>
<evidence type="ECO:0000256" key="3">
    <source>
        <dbReference type="ARBA" id="ARBA00022553"/>
    </source>
</evidence>
<feature type="modified residue" description="4-aspartylphosphate" evidence="11">
    <location>
        <position position="1345"/>
    </location>
</feature>
<evidence type="ECO:0000256" key="7">
    <source>
        <dbReference type="ARBA" id="ARBA00022840"/>
    </source>
</evidence>
<dbReference type="EMBL" id="WVHS01000004">
    <property type="protein sequence ID" value="MXV17334.1"/>
    <property type="molecule type" value="Genomic_DNA"/>
</dbReference>
<dbReference type="CDD" id="cd00082">
    <property type="entry name" value="HisKA"/>
    <property type="match status" value="1"/>
</dbReference>
<keyword evidence="16" id="KW-1185">Reference proteome</keyword>
<comment type="caution">
    <text evidence="15">The sequence shown here is derived from an EMBL/GenBank/DDBJ whole genome shotgun (WGS) entry which is preliminary data.</text>
</comment>
<dbReference type="Pfam" id="PF02518">
    <property type="entry name" value="HATPase_c"/>
    <property type="match status" value="1"/>
</dbReference>
<dbReference type="PANTHER" id="PTHR45339:SF1">
    <property type="entry name" value="HYBRID SIGNAL TRANSDUCTION HISTIDINE KINASE J"/>
    <property type="match status" value="1"/>
</dbReference>
<feature type="coiled-coil region" evidence="12">
    <location>
        <begin position="823"/>
        <end position="889"/>
    </location>
</feature>
<dbReference type="Gene3D" id="3.30.565.10">
    <property type="entry name" value="Histidine kinase-like ATPase, C-terminal domain"/>
    <property type="match status" value="1"/>
</dbReference>
<protein>
    <recommendedName>
        <fullName evidence="10">Sensory/regulatory protein RpfC</fullName>
        <ecNumber evidence="2">2.7.13.3</ecNumber>
    </recommendedName>
</protein>
<feature type="modified residue" description="4-aspartylphosphate" evidence="11">
    <location>
        <position position="1204"/>
    </location>
</feature>
<keyword evidence="4" id="KW-0808">Transferase</keyword>
<dbReference type="InterPro" id="IPR005467">
    <property type="entry name" value="His_kinase_dom"/>
</dbReference>
<dbReference type="InterPro" id="IPR013783">
    <property type="entry name" value="Ig-like_fold"/>
</dbReference>
<evidence type="ECO:0000259" key="13">
    <source>
        <dbReference type="PROSITE" id="PS50109"/>
    </source>
</evidence>
<dbReference type="InterPro" id="IPR003661">
    <property type="entry name" value="HisK_dim/P_dom"/>
</dbReference>
<dbReference type="Gene3D" id="2.60.40.10">
    <property type="entry name" value="Immunoglobulins"/>
    <property type="match status" value="1"/>
</dbReference>
<keyword evidence="7" id="KW-0067">ATP-binding</keyword>
<dbReference type="CDD" id="cd17546">
    <property type="entry name" value="REC_hyHK_CKI1_RcsC-like"/>
    <property type="match status" value="2"/>
</dbReference>
<dbReference type="FunFam" id="1.10.287.130:FF:000002">
    <property type="entry name" value="Two-component osmosensing histidine kinase"/>
    <property type="match status" value="1"/>
</dbReference>
<dbReference type="InterPro" id="IPR011110">
    <property type="entry name" value="Reg_prop"/>
</dbReference>
<dbReference type="CDD" id="cd16922">
    <property type="entry name" value="HATPase_EvgS-ArcB-TorS-like"/>
    <property type="match status" value="1"/>
</dbReference>